<dbReference type="Pfam" id="PF00534">
    <property type="entry name" value="Glycos_transf_1"/>
    <property type="match status" value="1"/>
</dbReference>
<dbReference type="RefSeq" id="WP_115229573.1">
    <property type="nucleotide sequence ID" value="NZ_CAWOLO010000004.1"/>
</dbReference>
<dbReference type="PANTHER" id="PTHR45947:SF3">
    <property type="entry name" value="SULFOQUINOVOSYL TRANSFERASE SQD2"/>
    <property type="match status" value="1"/>
</dbReference>
<dbReference type="EMBL" id="SMBT01000004">
    <property type="protein sequence ID" value="TCU87986.1"/>
    <property type="molecule type" value="Genomic_DNA"/>
</dbReference>
<keyword evidence="3" id="KW-0808">Transferase</keyword>
<evidence type="ECO:0000313" key="6">
    <source>
        <dbReference type="Proteomes" id="UP000295794"/>
    </source>
</evidence>
<evidence type="ECO:0000259" key="1">
    <source>
        <dbReference type="Pfam" id="PF00534"/>
    </source>
</evidence>
<dbReference type="Proteomes" id="UP000295794">
    <property type="component" value="Unassembled WGS sequence"/>
</dbReference>
<name>A0A377SWZ6_9NEIS</name>
<dbReference type="Pfam" id="PF13439">
    <property type="entry name" value="Glyco_transf_4"/>
    <property type="match status" value="1"/>
</dbReference>
<proteinExistence type="predicted"/>
<dbReference type="EMBL" id="UGHR01000004">
    <property type="protein sequence ID" value="STR45487.1"/>
    <property type="molecule type" value="Genomic_DNA"/>
</dbReference>
<keyword evidence="6" id="KW-1185">Reference proteome</keyword>
<dbReference type="InterPro" id="IPR001296">
    <property type="entry name" value="Glyco_trans_1"/>
</dbReference>
<dbReference type="InterPro" id="IPR050194">
    <property type="entry name" value="Glycosyltransferase_grp1"/>
</dbReference>
<accession>A0A377SWZ6</accession>
<dbReference type="GO" id="GO:0043750">
    <property type="term" value="F:phosphatidylinositol alpha-mannosyltransferase activity"/>
    <property type="evidence" value="ECO:0007669"/>
    <property type="project" value="UniProtKB-EC"/>
</dbReference>
<evidence type="ECO:0000259" key="2">
    <source>
        <dbReference type="Pfam" id="PF13439"/>
    </source>
</evidence>
<gene>
    <name evidence="3" type="primary">pimA_2</name>
    <name evidence="4" type="ORF">EV682_104155</name>
    <name evidence="3" type="ORF">NCTC11159_04061</name>
</gene>
<dbReference type="EC" id="2.4.1.345" evidence="3"/>
<dbReference type="SUPFAM" id="SSF53756">
    <property type="entry name" value="UDP-Glycosyltransferase/glycogen phosphorylase"/>
    <property type="match status" value="1"/>
</dbReference>
<keyword evidence="3" id="KW-0328">Glycosyltransferase</keyword>
<dbReference type="InterPro" id="IPR028098">
    <property type="entry name" value="Glyco_trans_4-like_N"/>
</dbReference>
<dbReference type="PANTHER" id="PTHR45947">
    <property type="entry name" value="SULFOQUINOVOSYL TRANSFERASE SQD2"/>
    <property type="match status" value="1"/>
</dbReference>
<reference evidence="3 5" key="1">
    <citation type="submission" date="2018-06" db="EMBL/GenBank/DDBJ databases">
        <authorList>
            <consortium name="Pathogen Informatics"/>
            <person name="Doyle S."/>
        </authorList>
    </citation>
    <scope>NUCLEOTIDE SEQUENCE [LARGE SCALE GENOMIC DNA]</scope>
    <source>
        <strain evidence="3 5">NCTC11159</strain>
    </source>
</reference>
<dbReference type="Proteomes" id="UP000255108">
    <property type="component" value="Unassembled WGS sequence"/>
</dbReference>
<dbReference type="OrthoDB" id="9802525at2"/>
<feature type="domain" description="Glycosyltransferase subfamily 4-like N-terminal" evidence="2">
    <location>
        <begin position="14"/>
        <end position="171"/>
    </location>
</feature>
<feature type="domain" description="Glycosyl transferase family 1" evidence="1">
    <location>
        <begin position="185"/>
        <end position="349"/>
    </location>
</feature>
<evidence type="ECO:0000313" key="4">
    <source>
        <dbReference type="EMBL" id="TCU87986.1"/>
    </source>
</evidence>
<dbReference type="Gene3D" id="3.40.50.2000">
    <property type="entry name" value="Glycogen Phosphorylase B"/>
    <property type="match status" value="2"/>
</dbReference>
<dbReference type="AlphaFoldDB" id="A0A377SWZ6"/>
<protein>
    <submittedName>
        <fullName evidence="3">GDP-mannose-dependent alpha-(1-2)-phosphatidylinositol mannosyltransferase</fullName>
        <ecNumber evidence="3">2.4.1.345</ecNumber>
    </submittedName>
    <submittedName>
        <fullName evidence="4">Rhamnosyl/mannosyltransferase</fullName>
    </submittedName>
</protein>
<organism evidence="3 5">
    <name type="scientific">Iodobacter fluviatilis</name>
    <dbReference type="NCBI Taxonomy" id="537"/>
    <lineage>
        <taxon>Bacteria</taxon>
        <taxon>Pseudomonadati</taxon>
        <taxon>Pseudomonadota</taxon>
        <taxon>Betaproteobacteria</taxon>
        <taxon>Neisseriales</taxon>
        <taxon>Chitinibacteraceae</taxon>
        <taxon>Iodobacter</taxon>
    </lineage>
</organism>
<sequence length="374" mass="41525">MKVLQFGKFYPPVIGGIESVMFDLTEGLNTHGVSTDVLCSNKVNHSTTELVSGEYQVYRSASWGQIFSTSISPAMIQKLAKVVKNYDILHVHLPDPMANLAIWLVRPNCKIVLHWHSDIVKQKNLLKLYAPLQEWLLRRADVIIATSSVYLQSSQTLIRHRSKVSIIPIGIKDPASLVNKTILNKFKEKFHAKRIVFSLGRMSYYKGFSYLVDAAKYIEDDTVILIGGSGELFVDLQKQIDGSGVADKVKLLGKIPHEELFSYYSVCDLFCLPSIFKSEAFGVVLLEAMAFSKPVVATKIPDSGVPWVNAHDVSGINVPIMDSVALAKAINSILSSQDLMNRYAASARDRYLSTFTADKMVLSTSKLYEALLGS</sequence>
<reference evidence="4 6" key="2">
    <citation type="submission" date="2019-03" db="EMBL/GenBank/DDBJ databases">
        <title>Genomic Encyclopedia of Type Strains, Phase IV (KMG-IV): sequencing the most valuable type-strain genomes for metagenomic binning, comparative biology and taxonomic classification.</title>
        <authorList>
            <person name="Goeker M."/>
        </authorList>
    </citation>
    <scope>NUCLEOTIDE SEQUENCE [LARGE SCALE GENOMIC DNA]</scope>
    <source>
        <strain evidence="4 6">DSM 3764</strain>
    </source>
</reference>
<evidence type="ECO:0000313" key="3">
    <source>
        <dbReference type="EMBL" id="STR45487.1"/>
    </source>
</evidence>
<evidence type="ECO:0000313" key="5">
    <source>
        <dbReference type="Proteomes" id="UP000255108"/>
    </source>
</evidence>